<dbReference type="Proteomes" id="UP000006023">
    <property type="component" value="Unassembled WGS sequence"/>
</dbReference>
<feature type="region of interest" description="Disordered" evidence="1">
    <location>
        <begin position="1"/>
        <end position="23"/>
    </location>
</feature>
<evidence type="ECO:0000313" key="5">
    <source>
        <dbReference type="Proteomes" id="UP000006023"/>
    </source>
</evidence>
<evidence type="ECO:0000313" key="4">
    <source>
        <dbReference type="EMBL" id="GAB06038.1"/>
    </source>
</evidence>
<dbReference type="Pfam" id="PF02518">
    <property type="entry name" value="HATPase_c"/>
    <property type="match status" value="1"/>
</dbReference>
<keyword evidence="4" id="KW-0418">Kinase</keyword>
<dbReference type="RefSeq" id="WP_005188273.1">
    <property type="nucleotide sequence ID" value="NZ_BAED01000046.1"/>
</dbReference>
<dbReference type="AlphaFoldDB" id="G7GR13"/>
<dbReference type="SUPFAM" id="SSF55874">
    <property type="entry name" value="ATPase domain of HSP90 chaperone/DNA topoisomerase II/histidine kinase"/>
    <property type="match status" value="1"/>
</dbReference>
<name>G7GR13_9ACTN</name>
<feature type="transmembrane region" description="Helical" evidence="2">
    <location>
        <begin position="182"/>
        <end position="207"/>
    </location>
</feature>
<dbReference type="EMBL" id="BAED01000046">
    <property type="protein sequence ID" value="GAB06038.1"/>
    <property type="molecule type" value="Genomic_DNA"/>
</dbReference>
<feature type="transmembrane region" description="Helical" evidence="2">
    <location>
        <begin position="47"/>
        <end position="68"/>
    </location>
</feature>
<feature type="transmembrane region" description="Helical" evidence="2">
    <location>
        <begin position="111"/>
        <end position="129"/>
    </location>
</feature>
<dbReference type="InterPro" id="IPR003594">
    <property type="entry name" value="HATPase_dom"/>
</dbReference>
<feature type="domain" description="Histidine kinase/HSP90-like ATPase" evidence="3">
    <location>
        <begin position="328"/>
        <end position="414"/>
    </location>
</feature>
<feature type="transmembrane region" description="Helical" evidence="2">
    <location>
        <begin position="80"/>
        <end position="99"/>
    </location>
</feature>
<keyword evidence="2" id="KW-0812">Transmembrane</keyword>
<evidence type="ECO:0000256" key="1">
    <source>
        <dbReference type="SAM" id="MobiDB-lite"/>
    </source>
</evidence>
<sequence length="419" mass="43793">MTPATSPAPMAGTPNSDIPNSDIPISDIPIGDTPISDDAAETRIERLFGIVVGSSYLVYLIILSPSIVSNTDLVGRWWTVPAVAVVFGPPLMLLGAAIGRHRRVARLAATATAYGYLVAGITWLLAWNHESSPVTLWYSMVPAFAALAAAIVMPARATIGYLCAAVVLACTTEYLARPDDKAGVLPLSVAFTLSFTLLFVAAGVMTLRTARLLDETRTGTYAAAAQTAATLARQAHRSKIDALLHDWVISTLLAAGRQGNVESVRQQALITLDKLDAQPLPATMVPVRAALTQLRAGALAVDLSPRVETLTRPEAAGLAIPAEVVDVLDAAVSEAVRNSVLHAGPDVTRQVTLRADARSLTVDVLDDGCGFDPAAVPPHRLGVAVSVLRRVRALDGGAAQVVSVPGAGTAVHLSWVVPG</sequence>
<keyword evidence="4" id="KW-0808">Transferase</keyword>
<organism evidence="4 5">
    <name type="scientific">Gordonia amarae NBRC 15530</name>
    <dbReference type="NCBI Taxonomy" id="1075090"/>
    <lineage>
        <taxon>Bacteria</taxon>
        <taxon>Bacillati</taxon>
        <taxon>Actinomycetota</taxon>
        <taxon>Actinomycetes</taxon>
        <taxon>Mycobacteriales</taxon>
        <taxon>Gordoniaceae</taxon>
        <taxon>Gordonia</taxon>
    </lineage>
</organism>
<dbReference type="GO" id="GO:0016301">
    <property type="term" value="F:kinase activity"/>
    <property type="evidence" value="ECO:0007669"/>
    <property type="project" value="UniProtKB-KW"/>
</dbReference>
<feature type="compositionally biased region" description="Low complexity" evidence="1">
    <location>
        <begin position="14"/>
        <end position="23"/>
    </location>
</feature>
<accession>G7GR13</accession>
<comment type="caution">
    <text evidence="4">The sequence shown here is derived from an EMBL/GenBank/DDBJ whole genome shotgun (WGS) entry which is preliminary data.</text>
</comment>
<proteinExistence type="predicted"/>
<dbReference type="InterPro" id="IPR036890">
    <property type="entry name" value="HATPase_C_sf"/>
</dbReference>
<evidence type="ECO:0000256" key="2">
    <source>
        <dbReference type="SAM" id="Phobius"/>
    </source>
</evidence>
<evidence type="ECO:0000259" key="3">
    <source>
        <dbReference type="Pfam" id="PF02518"/>
    </source>
</evidence>
<gene>
    <name evidence="4" type="ORF">GOAMR_46_01360</name>
</gene>
<dbReference type="STRING" id="1075090.GOAMR_46_01360"/>
<keyword evidence="5" id="KW-1185">Reference proteome</keyword>
<dbReference type="eggNOG" id="COG4585">
    <property type="taxonomic scope" value="Bacteria"/>
</dbReference>
<keyword evidence="2" id="KW-1133">Transmembrane helix</keyword>
<dbReference type="Gene3D" id="3.30.565.10">
    <property type="entry name" value="Histidine kinase-like ATPase, C-terminal domain"/>
    <property type="match status" value="1"/>
</dbReference>
<keyword evidence="2" id="KW-0472">Membrane</keyword>
<reference evidence="4 5" key="1">
    <citation type="submission" date="2011-11" db="EMBL/GenBank/DDBJ databases">
        <title>Whole genome shotgun sequence of Gordonia amarae NBRC 15530.</title>
        <authorList>
            <person name="Takarada H."/>
            <person name="Hosoyama A."/>
            <person name="Tsuchikane K."/>
            <person name="Katsumata H."/>
            <person name="Yamazaki S."/>
            <person name="Fujita N."/>
        </authorList>
    </citation>
    <scope>NUCLEOTIDE SEQUENCE [LARGE SCALE GENOMIC DNA]</scope>
    <source>
        <strain evidence="4 5">NBRC 15530</strain>
    </source>
</reference>
<protein>
    <submittedName>
        <fullName evidence="4">Putative two-component histidine kinase</fullName>
    </submittedName>
</protein>